<dbReference type="Proteomes" id="UP000249700">
    <property type="component" value="Unassembled WGS sequence"/>
</dbReference>
<dbReference type="AlphaFoldDB" id="A0A328XNE7"/>
<comment type="caution">
    <text evidence="2">The sequence shown here is derived from an EMBL/GenBank/DDBJ whole genome shotgun (WGS) entry which is preliminary data.</text>
</comment>
<accession>A0A328XNE7</accession>
<evidence type="ECO:0000313" key="2">
    <source>
        <dbReference type="EMBL" id="RAR56737.1"/>
    </source>
</evidence>
<sequence>MASPTPSKAPVHRDKHLSVRLTEDEKQRILQKVESTDARSPSEFVRSTALDYPVRSVVTHEAINELRRLGGLVKHLFIEGGREDPDGLYLETLNELRAAIRRLGREV</sequence>
<protein>
    <recommendedName>
        <fullName evidence="4">Mobilization protein</fullName>
    </recommendedName>
</protein>
<proteinExistence type="predicted"/>
<evidence type="ECO:0008006" key="4">
    <source>
        <dbReference type="Google" id="ProtNLM"/>
    </source>
</evidence>
<evidence type="ECO:0000313" key="3">
    <source>
        <dbReference type="Proteomes" id="UP000249700"/>
    </source>
</evidence>
<dbReference type="InterPro" id="IPR053842">
    <property type="entry name" value="NikA-like"/>
</dbReference>
<dbReference type="RefSeq" id="WP_146742517.1">
    <property type="nucleotide sequence ID" value="NZ_QLSX01000021.1"/>
</dbReference>
<reference evidence="2 3" key="1">
    <citation type="submission" date="2018-06" db="EMBL/GenBank/DDBJ databases">
        <title>Comparative analysis of microorganisms from saline springs in Andes Mountain Range, Colombia.</title>
        <authorList>
            <person name="Rubin E."/>
        </authorList>
    </citation>
    <scope>NUCLEOTIDE SEQUENCE [LARGE SCALE GENOMIC DNA]</scope>
    <source>
        <strain evidence="2 3">USBA-857</strain>
    </source>
</reference>
<name>A0A328XNE7_9GAMM</name>
<organism evidence="2 3">
    <name type="scientific">Onishia taeanensis</name>
    <dbReference type="NCBI Taxonomy" id="284577"/>
    <lineage>
        <taxon>Bacteria</taxon>
        <taxon>Pseudomonadati</taxon>
        <taxon>Pseudomonadota</taxon>
        <taxon>Gammaproteobacteria</taxon>
        <taxon>Oceanospirillales</taxon>
        <taxon>Halomonadaceae</taxon>
        <taxon>Onishia</taxon>
    </lineage>
</organism>
<dbReference type="OrthoDB" id="9152966at2"/>
<feature type="region of interest" description="Disordered" evidence="1">
    <location>
        <begin position="1"/>
        <end position="20"/>
    </location>
</feature>
<dbReference type="EMBL" id="QLSX01000021">
    <property type="protein sequence ID" value="RAR56737.1"/>
    <property type="molecule type" value="Genomic_DNA"/>
</dbReference>
<dbReference type="Pfam" id="PF21983">
    <property type="entry name" value="NikA-like"/>
    <property type="match status" value="1"/>
</dbReference>
<gene>
    <name evidence="2" type="ORF">BCL93_1217</name>
</gene>
<evidence type="ECO:0000256" key="1">
    <source>
        <dbReference type="SAM" id="MobiDB-lite"/>
    </source>
</evidence>